<feature type="domain" description="Inactive rhomboid protein 1/2 N-terminal" evidence="11">
    <location>
        <begin position="87"/>
        <end position="275"/>
    </location>
</feature>
<feature type="transmembrane region" description="Helical" evidence="8">
    <location>
        <begin position="371"/>
        <end position="394"/>
    </location>
</feature>
<dbReference type="InterPro" id="IPR051512">
    <property type="entry name" value="Inactive_Rhomboid"/>
</dbReference>
<sequence>MSAGDKNGGSRSSSSSRLQSKKPPNLSIVIPPREAEEDGARKEPHKVPVYRKSKSLQEPRPERRPGFRRQTSLSQSIRKGTAQWFGVSSDWEGKRQQWQRKSLQHCSMRYGKLKPAYRDMELPSQEVPSFQATESPKPAKMPKIVDPLARGRPFRHPDDTDRPHTPHHVLPPLTPGVVSLASFNSIRSGYGRLPRRKRESVAHMSFKAAAALLRGRSVLEPLAPKQRSKRSFLYPSFMDEDMVDAADTLDSSFFSKMDMHDETYSMPDDVFESPPLSATYLRMHQVAEEARVSPEVEQPTPRESARLASVPGAAPRRGRRIASKVKHFAFDRKKRYYGLGVVGKWLNRTYRRSLSSIVQSQLEITDSHRPYFTYWITFVHILITLLVIGTYGIAPIGFAQHVTTELVSLRAILQGDCNHQGPMVSCSLQGLGASCGSLTPWDTGSQHLRGSVIWPGQGDEQHHVAVEYAVGAELFPLLPCWWDPQPFPSDGGAAQPLLSGGRQGCPLPSALIPSVGADPGLSWQVLRNKGVYESVKYIQQENFWIGPSSIDLIHLGAKFSPCIRKDRQVERLIQRERDRERGSGCCVQNDNSGCIQTLPQDCSETLATFIKWPGSNAPAMGSGEKRTSGAVCHQDPRTCEEPASNPPHVWPDDITKWPICTYETKTNHTGLAHLDCEIKGRPCCIGTKGSCEITTREYCDFMHGYFHEEATLCSQVHCLDEVCGLLPFLNPEVPDQFYRLWLSLFLHAGIIHCLVSVTFQMTVLRDLEKLAGWHRISIIFILSGITGNLASAIFLPYRAEVGPAGSQFGLLACLFVELFQSWQVLEKPWKAFLNLFGIVLFLFICGLLPWIDNIAHLFGFLSGLLLSFAFLPYITFGTVDKLRKRAMIIVSLLVFLGLFASLVVWLYVYPVNWRWVEYLTCLPFTSKFCEKYELEQVLH</sequence>
<organism evidence="12 13">
    <name type="scientific">Junco hyemalis</name>
    <name type="common">Dark-eyed junco</name>
    <dbReference type="NCBI Taxonomy" id="40217"/>
    <lineage>
        <taxon>Eukaryota</taxon>
        <taxon>Metazoa</taxon>
        <taxon>Chordata</taxon>
        <taxon>Craniata</taxon>
        <taxon>Vertebrata</taxon>
        <taxon>Euteleostomi</taxon>
        <taxon>Archelosauria</taxon>
        <taxon>Archosauria</taxon>
        <taxon>Dinosauria</taxon>
        <taxon>Saurischia</taxon>
        <taxon>Theropoda</taxon>
        <taxon>Coelurosauria</taxon>
        <taxon>Aves</taxon>
        <taxon>Neognathae</taxon>
        <taxon>Neoaves</taxon>
        <taxon>Telluraves</taxon>
        <taxon>Australaves</taxon>
        <taxon>Passeriformes</taxon>
        <taxon>Passerellidae</taxon>
        <taxon>Junco</taxon>
    </lineage>
</organism>
<feature type="transmembrane region" description="Helical" evidence="8">
    <location>
        <begin position="776"/>
        <end position="795"/>
    </location>
</feature>
<evidence type="ECO:0000256" key="5">
    <source>
        <dbReference type="ARBA" id="ARBA00022824"/>
    </source>
</evidence>
<keyword evidence="6 8" id="KW-1133">Transmembrane helix</keyword>
<proteinExistence type="inferred from homology"/>
<evidence type="ECO:0000256" key="4">
    <source>
        <dbReference type="ARBA" id="ARBA00022692"/>
    </source>
</evidence>
<dbReference type="AlphaFoldDB" id="A0A8C5J753"/>
<reference evidence="12" key="1">
    <citation type="submission" date="2025-08" db="UniProtKB">
        <authorList>
            <consortium name="Ensembl"/>
        </authorList>
    </citation>
    <scope>IDENTIFICATION</scope>
</reference>
<keyword evidence="4 8" id="KW-0812">Transmembrane</keyword>
<feature type="compositionally biased region" description="Polar residues" evidence="9">
    <location>
        <begin position="69"/>
        <end position="78"/>
    </location>
</feature>
<feature type="domain" description="Peptidase S54 rhomboid" evidence="10">
    <location>
        <begin position="735"/>
        <end position="871"/>
    </location>
</feature>
<dbReference type="Pfam" id="PF01694">
    <property type="entry name" value="Rhomboid"/>
    <property type="match status" value="1"/>
</dbReference>
<feature type="transmembrane region" description="Helical" evidence="8">
    <location>
        <begin position="801"/>
        <end position="819"/>
    </location>
</feature>
<feature type="transmembrane region" description="Helical" evidence="8">
    <location>
        <begin position="740"/>
        <end position="764"/>
    </location>
</feature>
<evidence type="ECO:0000259" key="10">
    <source>
        <dbReference type="Pfam" id="PF01694"/>
    </source>
</evidence>
<feature type="region of interest" description="Disordered" evidence="9">
    <location>
        <begin position="291"/>
        <end position="311"/>
    </location>
</feature>
<feature type="transmembrane region" description="Helical" evidence="8">
    <location>
        <begin position="857"/>
        <end position="876"/>
    </location>
</feature>
<dbReference type="InterPro" id="IPR035952">
    <property type="entry name" value="Rhomboid-like_sf"/>
</dbReference>
<dbReference type="GO" id="GO:0005789">
    <property type="term" value="C:endoplasmic reticulum membrane"/>
    <property type="evidence" value="ECO:0007669"/>
    <property type="project" value="UniProtKB-SubCell"/>
</dbReference>
<dbReference type="InterPro" id="IPR022764">
    <property type="entry name" value="Peptidase_S54_rhomboid_dom"/>
</dbReference>
<dbReference type="GO" id="GO:0004252">
    <property type="term" value="F:serine-type endopeptidase activity"/>
    <property type="evidence" value="ECO:0007669"/>
    <property type="project" value="InterPro"/>
</dbReference>
<evidence type="ECO:0000313" key="12">
    <source>
        <dbReference type="Ensembl" id="ENSJHYP00000014894.1"/>
    </source>
</evidence>
<protein>
    <recommendedName>
        <fullName evidence="8">Inactive rhomboid protein</fullName>
        <shortName evidence="8">iRhom</shortName>
    </recommendedName>
    <alternativeName>
        <fullName evidence="8">Rhomboid family member</fullName>
    </alternativeName>
    <alternativeName>
        <fullName evidence="8">Rhomboid veinlet-like protein</fullName>
    </alternativeName>
</protein>
<evidence type="ECO:0000256" key="6">
    <source>
        <dbReference type="ARBA" id="ARBA00022989"/>
    </source>
</evidence>
<comment type="function">
    <text evidence="1 8">Regulates ADAM17 protease, a sheddase of the epidermal growth factor (EGF) receptor ligands and TNF, thereby plays a role in sleep, cell survival, proliferation, migration and inflammation. Does not exhibit any protease activity on its own.</text>
</comment>
<dbReference type="PANTHER" id="PTHR45965">
    <property type="entry name" value="INACTIVE RHOMBOID PROTEIN"/>
    <property type="match status" value="1"/>
</dbReference>
<feature type="compositionally biased region" description="Basic and acidic residues" evidence="9">
    <location>
        <begin position="155"/>
        <end position="164"/>
    </location>
</feature>
<keyword evidence="5 8" id="KW-0256">Endoplasmic reticulum</keyword>
<reference evidence="12" key="2">
    <citation type="submission" date="2025-09" db="UniProtKB">
        <authorList>
            <consortium name="Ensembl"/>
        </authorList>
    </citation>
    <scope>IDENTIFICATION</scope>
</reference>
<evidence type="ECO:0000256" key="1">
    <source>
        <dbReference type="ARBA" id="ARBA00002661"/>
    </source>
</evidence>
<evidence type="ECO:0000256" key="2">
    <source>
        <dbReference type="ARBA" id="ARBA00004477"/>
    </source>
</evidence>
<dbReference type="OMA" id="FTSHFCE"/>
<evidence type="ECO:0000256" key="3">
    <source>
        <dbReference type="ARBA" id="ARBA00009045"/>
    </source>
</evidence>
<accession>A0A8C5J753</accession>
<dbReference type="FunFam" id="1.20.1540.10:FF:000001">
    <property type="entry name" value="Putative inactive rhomboid protein 1"/>
    <property type="match status" value="1"/>
</dbReference>
<evidence type="ECO:0000313" key="13">
    <source>
        <dbReference type="Proteomes" id="UP000694408"/>
    </source>
</evidence>
<dbReference type="Pfam" id="PF12595">
    <property type="entry name" value="iRhom1-2_N"/>
    <property type="match status" value="1"/>
</dbReference>
<evidence type="ECO:0000256" key="9">
    <source>
        <dbReference type="SAM" id="MobiDB-lite"/>
    </source>
</evidence>
<dbReference type="InterPro" id="IPR022241">
    <property type="entry name" value="iRhom1_2_N"/>
</dbReference>
<dbReference type="PANTHER" id="PTHR45965:SF2">
    <property type="entry name" value="INACTIVE RHOMBOID PROTEIN 2"/>
    <property type="match status" value="1"/>
</dbReference>
<name>A0A8C5J753_JUNHY</name>
<dbReference type="Ensembl" id="ENSJHYT00000017998.1">
    <property type="protein sequence ID" value="ENSJHYP00000014894.1"/>
    <property type="gene ID" value="ENSJHYG00000011514.1"/>
</dbReference>
<comment type="similarity">
    <text evidence="3 8">Belongs to the peptidase S54 family.</text>
</comment>
<feature type="transmembrane region" description="Helical" evidence="8">
    <location>
        <begin position="831"/>
        <end position="851"/>
    </location>
</feature>
<keyword evidence="7 8" id="KW-0472">Membrane</keyword>
<keyword evidence="13" id="KW-1185">Reference proteome</keyword>
<dbReference type="SUPFAM" id="SSF144091">
    <property type="entry name" value="Rhomboid-like"/>
    <property type="match status" value="1"/>
</dbReference>
<dbReference type="Proteomes" id="UP000694408">
    <property type="component" value="Unplaced"/>
</dbReference>
<evidence type="ECO:0000259" key="11">
    <source>
        <dbReference type="Pfam" id="PF12595"/>
    </source>
</evidence>
<feature type="transmembrane region" description="Helical" evidence="8">
    <location>
        <begin position="888"/>
        <end position="908"/>
    </location>
</feature>
<dbReference type="GO" id="GO:0050709">
    <property type="term" value="P:negative regulation of protein secretion"/>
    <property type="evidence" value="ECO:0007669"/>
    <property type="project" value="UniProtKB-UniRule"/>
</dbReference>
<comment type="subcellular location">
    <subcellularLocation>
        <location evidence="2 8">Endoplasmic reticulum membrane</location>
        <topology evidence="2 8">Multi-pass membrane protein</topology>
    </subcellularLocation>
</comment>
<evidence type="ECO:0000256" key="8">
    <source>
        <dbReference type="RuleBase" id="RU369051"/>
    </source>
</evidence>
<evidence type="ECO:0000256" key="7">
    <source>
        <dbReference type="ARBA" id="ARBA00023136"/>
    </source>
</evidence>
<dbReference type="GO" id="GO:0042058">
    <property type="term" value="P:regulation of epidermal growth factor receptor signaling pathway"/>
    <property type="evidence" value="ECO:0007669"/>
    <property type="project" value="UniProtKB-UniRule"/>
</dbReference>
<feature type="region of interest" description="Disordered" evidence="9">
    <location>
        <begin position="154"/>
        <end position="173"/>
    </location>
</feature>
<feature type="region of interest" description="Disordered" evidence="9">
    <location>
        <begin position="1"/>
        <end position="80"/>
    </location>
</feature>
<feature type="compositionally biased region" description="Basic and acidic residues" evidence="9">
    <location>
        <begin position="55"/>
        <end position="65"/>
    </location>
</feature>
<dbReference type="Gene3D" id="1.20.1540.10">
    <property type="entry name" value="Rhomboid-like"/>
    <property type="match status" value="1"/>
</dbReference>